<feature type="signal peptide" evidence="3">
    <location>
        <begin position="1"/>
        <end position="30"/>
    </location>
</feature>
<organism evidence="6 7">
    <name type="scientific">Granulicella rosea</name>
    <dbReference type="NCBI Taxonomy" id="474952"/>
    <lineage>
        <taxon>Bacteria</taxon>
        <taxon>Pseudomonadati</taxon>
        <taxon>Acidobacteriota</taxon>
        <taxon>Terriglobia</taxon>
        <taxon>Terriglobales</taxon>
        <taxon>Acidobacteriaceae</taxon>
        <taxon>Granulicella</taxon>
    </lineage>
</organism>
<dbReference type="InterPro" id="IPR050546">
    <property type="entry name" value="Glycosyl_Hydrlase_16"/>
</dbReference>
<feature type="chain" id="PRO_5012218618" evidence="3">
    <location>
        <begin position="31"/>
        <end position="651"/>
    </location>
</feature>
<dbReference type="SMART" id="SM00606">
    <property type="entry name" value="CBD_IV"/>
    <property type="match status" value="1"/>
</dbReference>
<dbReference type="Gene3D" id="2.60.120.200">
    <property type="match status" value="2"/>
</dbReference>
<dbReference type="InterPro" id="IPR013320">
    <property type="entry name" value="ConA-like_dom_sf"/>
</dbReference>
<gene>
    <name evidence="6" type="ORF">SAMN05421770_11412</name>
</gene>
<dbReference type="SUPFAM" id="SSF49899">
    <property type="entry name" value="Concanavalin A-like lectins/glucanases"/>
    <property type="match status" value="2"/>
</dbReference>
<dbReference type="OrthoDB" id="9809583at2"/>
<feature type="domain" description="CBM6" evidence="4">
    <location>
        <begin position="505"/>
        <end position="649"/>
    </location>
</feature>
<dbReference type="GO" id="GO:0005975">
    <property type="term" value="P:carbohydrate metabolic process"/>
    <property type="evidence" value="ECO:0007669"/>
    <property type="project" value="InterPro"/>
</dbReference>
<dbReference type="SUPFAM" id="SSF49785">
    <property type="entry name" value="Galactose-binding domain-like"/>
    <property type="match status" value="1"/>
</dbReference>
<feature type="domain" description="GH16" evidence="5">
    <location>
        <begin position="4"/>
        <end position="310"/>
    </location>
</feature>
<proteinExistence type="inferred from homology"/>
<dbReference type="PANTHER" id="PTHR10963">
    <property type="entry name" value="GLYCOSYL HYDROLASE-RELATED"/>
    <property type="match status" value="1"/>
</dbReference>
<keyword evidence="2 3" id="KW-0732">Signal</keyword>
<dbReference type="Pfam" id="PF03422">
    <property type="entry name" value="CBM_6"/>
    <property type="match status" value="1"/>
</dbReference>
<dbReference type="Pfam" id="PF00722">
    <property type="entry name" value="Glyco_hydro_16"/>
    <property type="match status" value="1"/>
</dbReference>
<reference evidence="6 7" key="1">
    <citation type="submission" date="2017-06" db="EMBL/GenBank/DDBJ databases">
        <authorList>
            <person name="Kim H.J."/>
            <person name="Triplett B.A."/>
        </authorList>
    </citation>
    <scope>NUCLEOTIDE SEQUENCE [LARGE SCALE GENOMIC DNA]</scope>
    <source>
        <strain evidence="6 7">DSM 18704</strain>
    </source>
</reference>
<dbReference type="Gene3D" id="2.60.120.260">
    <property type="entry name" value="Galactose-binding domain-like"/>
    <property type="match status" value="1"/>
</dbReference>
<dbReference type="InterPro" id="IPR000757">
    <property type="entry name" value="Beta-glucanase-like"/>
</dbReference>
<evidence type="ECO:0000256" key="3">
    <source>
        <dbReference type="SAM" id="SignalP"/>
    </source>
</evidence>
<dbReference type="Proteomes" id="UP000198356">
    <property type="component" value="Unassembled WGS sequence"/>
</dbReference>
<evidence type="ECO:0000259" key="5">
    <source>
        <dbReference type="PROSITE" id="PS51762"/>
    </source>
</evidence>
<dbReference type="CDD" id="cd08023">
    <property type="entry name" value="GH16_laminarinase_like"/>
    <property type="match status" value="1"/>
</dbReference>
<keyword evidence="7" id="KW-1185">Reference proteome</keyword>
<evidence type="ECO:0000256" key="1">
    <source>
        <dbReference type="ARBA" id="ARBA00006865"/>
    </source>
</evidence>
<name>A0A239MHZ4_9BACT</name>
<dbReference type="InterPro" id="IPR005084">
    <property type="entry name" value="CBM6"/>
</dbReference>
<accession>A0A239MHZ4</accession>
<evidence type="ECO:0000313" key="6">
    <source>
        <dbReference type="EMBL" id="SNT42657.1"/>
    </source>
</evidence>
<evidence type="ECO:0000256" key="2">
    <source>
        <dbReference type="ARBA" id="ARBA00022729"/>
    </source>
</evidence>
<dbReference type="CDD" id="cd04080">
    <property type="entry name" value="CBM6_cellulase-like"/>
    <property type="match status" value="1"/>
</dbReference>
<sequence length="651" mass="68510">MYFAPRTNHTRPALPLLALALIVLSPAGIAQQQTSGWKLVWSDEFNGTLGAAPDASKWKFQTGAGAAVAGNDEAEVYCARESAPPCRADQPNAYLDGNGHLVLVAVRTGASITVGAKKVVSPVYTSARMTSVQSFRYGRMEASIRIPAAGKGVWPAFWALGQESGGVHWPAVGEIDVMEQWNPMPGAPDKIDGATIHGAVHGPVTPGSETGFLDQSADFVLPTLPSAGLHQYAVEWAPGEVDFYVDGSLYHRTSVGSMTGKELWEQDRGPFNLLLNLAMGGGFFGYPDATTGATPTMVVDYVRVYQPAEKLLGPGWSNADIGGPGEAGSAVLRDGVHTVAGGGAGISGRFDQFQFAYKPLAGDGEVTAHVIDQSSKVAQAKAGVMLREGRGAAAPYAMAFVSPDGSVHFRFRTTRGEIPGEVLYRGAAAWLKVGRVGDVFTGYVSADGKKWEAIGNAKLFVRHDLIAGMIATSRDNKAANTVRFDHLDVTPTDAAFDGEAAPLPGVVQAERFDTGGVGYTFSAEFGEAGPQIERIPDAAGTEASAGGYTLRGLKAGRYINYSVNVAREGDYTIFVRAASAGAGGTLHFNLDQKPLSKPFVLPDTGGEDQWREVKSPTVHLAAGQHTLALVTDTAGASGVLANIDLFAVRPQ</sequence>
<dbReference type="RefSeq" id="WP_089410419.1">
    <property type="nucleotide sequence ID" value="NZ_FZOU01000014.1"/>
</dbReference>
<evidence type="ECO:0000259" key="4">
    <source>
        <dbReference type="PROSITE" id="PS51175"/>
    </source>
</evidence>
<dbReference type="PROSITE" id="PS51762">
    <property type="entry name" value="GH16_2"/>
    <property type="match status" value="1"/>
</dbReference>
<dbReference type="PANTHER" id="PTHR10963:SF55">
    <property type="entry name" value="GLYCOSIDE HYDROLASE FAMILY 16 PROTEIN"/>
    <property type="match status" value="1"/>
</dbReference>
<dbReference type="InterPro" id="IPR006584">
    <property type="entry name" value="Cellulose-bd_IV"/>
</dbReference>
<protein>
    <submittedName>
        <fullName evidence="6">Carbohydrate binding module (Family 6)</fullName>
    </submittedName>
</protein>
<dbReference type="GO" id="GO:0004553">
    <property type="term" value="F:hydrolase activity, hydrolyzing O-glycosyl compounds"/>
    <property type="evidence" value="ECO:0007669"/>
    <property type="project" value="InterPro"/>
</dbReference>
<dbReference type="GO" id="GO:0030246">
    <property type="term" value="F:carbohydrate binding"/>
    <property type="evidence" value="ECO:0007669"/>
    <property type="project" value="InterPro"/>
</dbReference>
<comment type="similarity">
    <text evidence="1">Belongs to the glycosyl hydrolase 16 family.</text>
</comment>
<dbReference type="PROSITE" id="PS51175">
    <property type="entry name" value="CBM6"/>
    <property type="match status" value="1"/>
</dbReference>
<dbReference type="AlphaFoldDB" id="A0A239MHZ4"/>
<dbReference type="InterPro" id="IPR008979">
    <property type="entry name" value="Galactose-bd-like_sf"/>
</dbReference>
<dbReference type="EMBL" id="FZOU01000014">
    <property type="protein sequence ID" value="SNT42657.1"/>
    <property type="molecule type" value="Genomic_DNA"/>
</dbReference>
<evidence type="ECO:0000313" key="7">
    <source>
        <dbReference type="Proteomes" id="UP000198356"/>
    </source>
</evidence>